<protein>
    <submittedName>
        <fullName evidence="1">Uncharacterized protein</fullName>
    </submittedName>
</protein>
<reference evidence="1 2" key="2">
    <citation type="journal article" date="2013" name="PLoS Genet.">
        <title>Comparative genome structure, secondary metabolite, and effector coding capacity across Cochliobolus pathogens.</title>
        <authorList>
            <person name="Condon B.J."/>
            <person name="Leng Y."/>
            <person name="Wu D."/>
            <person name="Bushley K.E."/>
            <person name="Ohm R.A."/>
            <person name="Otillar R."/>
            <person name="Martin J."/>
            <person name="Schackwitz W."/>
            <person name="Grimwood J."/>
            <person name="MohdZainudin N."/>
            <person name="Xue C."/>
            <person name="Wang R."/>
            <person name="Manning V.A."/>
            <person name="Dhillon B."/>
            <person name="Tu Z.J."/>
            <person name="Steffenson B.J."/>
            <person name="Salamov A."/>
            <person name="Sun H."/>
            <person name="Lowry S."/>
            <person name="LaButti K."/>
            <person name="Han J."/>
            <person name="Copeland A."/>
            <person name="Lindquist E."/>
            <person name="Barry K."/>
            <person name="Schmutz J."/>
            <person name="Baker S.E."/>
            <person name="Ciuffetti L.M."/>
            <person name="Grigoriev I.V."/>
            <person name="Zhong S."/>
            <person name="Turgeon B.G."/>
        </authorList>
    </citation>
    <scope>NUCLEOTIDE SEQUENCE [LARGE SCALE GENOMIC DNA]</scope>
    <source>
        <strain evidence="2">28A</strain>
    </source>
</reference>
<keyword evidence="2" id="KW-1185">Reference proteome</keyword>
<proteinExistence type="predicted"/>
<reference evidence="1 2" key="1">
    <citation type="journal article" date="2012" name="PLoS Pathog.">
        <title>Diverse lifestyles and strategies of plant pathogenesis encoded in the genomes of eighteen Dothideomycetes fungi.</title>
        <authorList>
            <person name="Ohm R.A."/>
            <person name="Feau N."/>
            <person name="Henrissat B."/>
            <person name="Schoch C.L."/>
            <person name="Horwitz B.A."/>
            <person name="Barry K.W."/>
            <person name="Condon B.J."/>
            <person name="Copeland A.C."/>
            <person name="Dhillon B."/>
            <person name="Glaser F."/>
            <person name="Hesse C.N."/>
            <person name="Kosti I."/>
            <person name="LaButti K."/>
            <person name="Lindquist E.A."/>
            <person name="Lucas S."/>
            <person name="Salamov A.A."/>
            <person name="Bradshaw R.E."/>
            <person name="Ciuffetti L."/>
            <person name="Hamelin R.C."/>
            <person name="Kema G.H.J."/>
            <person name="Lawrence C."/>
            <person name="Scott J.A."/>
            <person name="Spatafora J.W."/>
            <person name="Turgeon B.G."/>
            <person name="de Wit P.J.G.M."/>
            <person name="Zhong S."/>
            <person name="Goodwin S.B."/>
            <person name="Grigoriev I.V."/>
        </authorList>
    </citation>
    <scope>NUCLEOTIDE SEQUENCE [LARGE SCALE GENOMIC DNA]</scope>
    <source>
        <strain evidence="2">28A</strain>
    </source>
</reference>
<sequence>LQRKPKESIVEASATLPKLYNCPNRVSAKRQNLISQLQSVKSVVVLLQLWWEPQGLHELLHRVVDGNDR</sequence>
<dbReference type="Proteomes" id="UP000016935">
    <property type="component" value="Unassembled WGS sequence"/>
</dbReference>
<dbReference type="OrthoDB" id="3788048at2759"/>
<dbReference type="AlphaFoldDB" id="R0K5T6"/>
<accession>R0K5T6</accession>
<dbReference type="HOGENOM" id="CLU_2777531_0_0_1"/>
<feature type="non-terminal residue" evidence="1">
    <location>
        <position position="1"/>
    </location>
</feature>
<dbReference type="GeneID" id="19403333"/>
<gene>
    <name evidence="1" type="ORF">SETTUDRAFT_29321</name>
</gene>
<evidence type="ECO:0000313" key="1">
    <source>
        <dbReference type="EMBL" id="EOA83667.1"/>
    </source>
</evidence>
<organism evidence="1 2">
    <name type="scientific">Exserohilum turcicum (strain 28A)</name>
    <name type="common">Northern leaf blight fungus</name>
    <name type="synonym">Setosphaeria turcica</name>
    <dbReference type="NCBI Taxonomy" id="671987"/>
    <lineage>
        <taxon>Eukaryota</taxon>
        <taxon>Fungi</taxon>
        <taxon>Dikarya</taxon>
        <taxon>Ascomycota</taxon>
        <taxon>Pezizomycotina</taxon>
        <taxon>Dothideomycetes</taxon>
        <taxon>Pleosporomycetidae</taxon>
        <taxon>Pleosporales</taxon>
        <taxon>Pleosporineae</taxon>
        <taxon>Pleosporaceae</taxon>
        <taxon>Exserohilum</taxon>
    </lineage>
</organism>
<dbReference type="EMBL" id="KB908826">
    <property type="protein sequence ID" value="EOA83667.1"/>
    <property type="molecule type" value="Genomic_DNA"/>
</dbReference>
<evidence type="ECO:0000313" key="2">
    <source>
        <dbReference type="Proteomes" id="UP000016935"/>
    </source>
</evidence>
<name>R0K5T6_EXST2</name>
<dbReference type="RefSeq" id="XP_008028703.1">
    <property type="nucleotide sequence ID" value="XM_008030512.1"/>
</dbReference>